<feature type="transmembrane region" description="Helical" evidence="10">
    <location>
        <begin position="37"/>
        <end position="53"/>
    </location>
</feature>
<feature type="transmembrane region" description="Helical" evidence="10">
    <location>
        <begin position="166"/>
        <end position="199"/>
    </location>
</feature>
<feature type="transmembrane region" description="Helical" evidence="10">
    <location>
        <begin position="127"/>
        <end position="146"/>
    </location>
</feature>
<keyword evidence="11" id="KW-0966">Cell projection</keyword>
<evidence type="ECO:0000256" key="7">
    <source>
        <dbReference type="ARBA" id="ARBA00023136"/>
    </source>
</evidence>
<proteinExistence type="inferred from homology"/>
<gene>
    <name evidence="11" type="primary">fliR</name>
    <name evidence="11" type="ORF">GCM10007425_15460</name>
</gene>
<reference evidence="11" key="1">
    <citation type="journal article" date="2014" name="Int. J. Syst. Evol. Microbiol.">
        <title>Complete genome sequence of Corynebacterium casei LMG S-19264T (=DSM 44701T), isolated from a smear-ripened cheese.</title>
        <authorList>
            <consortium name="US DOE Joint Genome Institute (JGI-PGF)"/>
            <person name="Walter F."/>
            <person name="Albersmeier A."/>
            <person name="Kalinowski J."/>
            <person name="Ruckert C."/>
        </authorList>
    </citation>
    <scope>NUCLEOTIDE SEQUENCE</scope>
    <source>
        <strain evidence="11">CGMCC 1.15760</strain>
    </source>
</reference>
<evidence type="ECO:0000256" key="2">
    <source>
        <dbReference type="ARBA" id="ARBA00009772"/>
    </source>
</evidence>
<keyword evidence="12" id="KW-1185">Reference proteome</keyword>
<keyword evidence="5 10" id="KW-0812">Transmembrane</keyword>
<accession>A0A917G4X2</accession>
<dbReference type="PRINTS" id="PR00953">
    <property type="entry name" value="TYPE3IMRPROT"/>
</dbReference>
<dbReference type="PANTHER" id="PTHR30065:SF1">
    <property type="entry name" value="SURFACE PRESENTATION OF ANTIGENS PROTEIN SPAR"/>
    <property type="match status" value="1"/>
</dbReference>
<dbReference type="AlphaFoldDB" id="A0A917G4X2"/>
<dbReference type="InterPro" id="IPR006303">
    <property type="entry name" value="FliR"/>
</dbReference>
<feature type="transmembrane region" description="Helical" evidence="10">
    <location>
        <begin position="12"/>
        <end position="30"/>
    </location>
</feature>
<protein>
    <recommendedName>
        <fullName evidence="3 9">Flagellar biosynthetic protein FliR</fullName>
    </recommendedName>
</protein>
<name>A0A917G4X2_9BACI</name>
<evidence type="ECO:0000256" key="8">
    <source>
        <dbReference type="ARBA" id="ARBA00023143"/>
    </source>
</evidence>
<dbReference type="Proteomes" id="UP000616608">
    <property type="component" value="Unassembled WGS sequence"/>
</dbReference>
<evidence type="ECO:0000256" key="6">
    <source>
        <dbReference type="ARBA" id="ARBA00022989"/>
    </source>
</evidence>
<dbReference type="PANTHER" id="PTHR30065">
    <property type="entry name" value="FLAGELLAR BIOSYNTHETIC PROTEIN FLIR"/>
    <property type="match status" value="1"/>
</dbReference>
<feature type="transmembrane region" description="Helical" evidence="10">
    <location>
        <begin position="73"/>
        <end position="97"/>
    </location>
</feature>
<evidence type="ECO:0000313" key="11">
    <source>
        <dbReference type="EMBL" id="GGG21909.1"/>
    </source>
</evidence>
<dbReference type="GO" id="GO:0005886">
    <property type="term" value="C:plasma membrane"/>
    <property type="evidence" value="ECO:0007669"/>
    <property type="project" value="UniProtKB-SubCell"/>
</dbReference>
<dbReference type="GO" id="GO:0006605">
    <property type="term" value="P:protein targeting"/>
    <property type="evidence" value="ECO:0007669"/>
    <property type="project" value="UniProtKB-UniRule"/>
</dbReference>
<keyword evidence="11" id="KW-0969">Cilium</keyword>
<comment type="caution">
    <text evidence="11">The sequence shown here is derived from an EMBL/GenBank/DDBJ whole genome shotgun (WGS) entry which is preliminary data.</text>
</comment>
<keyword evidence="4 10" id="KW-1003">Cell membrane</keyword>
<comment type="similarity">
    <text evidence="2 10">Belongs to the FliR/MopE/SpaR family.</text>
</comment>
<dbReference type="RefSeq" id="WP_188614458.1">
    <property type="nucleotide sequence ID" value="NZ_BMJT01000004.1"/>
</dbReference>
<dbReference type="NCBIfam" id="TIGR01400">
    <property type="entry name" value="fliR"/>
    <property type="match status" value="1"/>
</dbReference>
<reference evidence="11" key="2">
    <citation type="submission" date="2020-09" db="EMBL/GenBank/DDBJ databases">
        <authorList>
            <person name="Sun Q."/>
            <person name="Zhou Y."/>
        </authorList>
    </citation>
    <scope>NUCLEOTIDE SEQUENCE</scope>
    <source>
        <strain evidence="11">CGMCC 1.15760</strain>
    </source>
</reference>
<feature type="transmembrane region" description="Helical" evidence="10">
    <location>
        <begin position="211"/>
        <end position="231"/>
    </location>
</feature>
<keyword evidence="7 10" id="KW-0472">Membrane</keyword>
<keyword evidence="8 10" id="KW-0975">Bacterial flagellum</keyword>
<evidence type="ECO:0000256" key="4">
    <source>
        <dbReference type="ARBA" id="ARBA00022475"/>
    </source>
</evidence>
<keyword evidence="6 10" id="KW-1133">Transmembrane helix</keyword>
<dbReference type="Pfam" id="PF01311">
    <property type="entry name" value="Bac_export_1"/>
    <property type="match status" value="1"/>
</dbReference>
<comment type="subcellular location">
    <subcellularLocation>
        <location evidence="10">Cell membrane</location>
        <topology evidence="10">Multi-pass membrane protein</topology>
    </subcellularLocation>
    <subcellularLocation>
        <location evidence="10">Bacterial flagellum basal body</location>
    </subcellularLocation>
</comment>
<sequence length="259" mass="28496">MNELLPKLPVFLLILVRVSAFFVTVPFFSYRTIPQQVRIALAVILAFIMSYTIQDTTILEIDGTYFLLVIKEAMFGLLIGLAGYIVMSAIQIAGSFIDFQMGFAIANIIDPQTGAQSPLIGQFFNTLALLLLLAVNGHHVIMDGIFYSYEYLPVSQMMPTLGDEQFALFIIGTFTTIFGLAFQMAAPIIATLFLVDLALGITAKTVPQLNIFVVGFPIKITVSFLVIIIMIAVMMEVIMKLITIVVTTMRDLMMILGGG</sequence>
<evidence type="ECO:0000256" key="5">
    <source>
        <dbReference type="ARBA" id="ARBA00022692"/>
    </source>
</evidence>
<keyword evidence="11" id="KW-0282">Flagellum</keyword>
<dbReference type="GO" id="GO:0044780">
    <property type="term" value="P:bacterial-type flagellum assembly"/>
    <property type="evidence" value="ECO:0007669"/>
    <property type="project" value="UniProtKB-UniRule"/>
</dbReference>
<evidence type="ECO:0000256" key="10">
    <source>
        <dbReference type="RuleBase" id="RU362071"/>
    </source>
</evidence>
<evidence type="ECO:0000256" key="1">
    <source>
        <dbReference type="ARBA" id="ARBA00002578"/>
    </source>
</evidence>
<dbReference type="GO" id="GO:0009425">
    <property type="term" value="C:bacterial-type flagellum basal body"/>
    <property type="evidence" value="ECO:0007669"/>
    <property type="project" value="UniProtKB-SubCell"/>
</dbReference>
<evidence type="ECO:0000256" key="9">
    <source>
        <dbReference type="NCBIfam" id="TIGR01400"/>
    </source>
</evidence>
<evidence type="ECO:0000256" key="3">
    <source>
        <dbReference type="ARBA" id="ARBA00021717"/>
    </source>
</evidence>
<organism evidence="11 12">
    <name type="scientific">Lysinibacillus alkalisoli</name>
    <dbReference type="NCBI Taxonomy" id="1911548"/>
    <lineage>
        <taxon>Bacteria</taxon>
        <taxon>Bacillati</taxon>
        <taxon>Bacillota</taxon>
        <taxon>Bacilli</taxon>
        <taxon>Bacillales</taxon>
        <taxon>Bacillaceae</taxon>
        <taxon>Lysinibacillus</taxon>
    </lineage>
</organism>
<dbReference type="InterPro" id="IPR002010">
    <property type="entry name" value="T3SS_IM_R"/>
</dbReference>
<evidence type="ECO:0000313" key="12">
    <source>
        <dbReference type="Proteomes" id="UP000616608"/>
    </source>
</evidence>
<dbReference type="EMBL" id="BMJT01000004">
    <property type="protein sequence ID" value="GGG21909.1"/>
    <property type="molecule type" value="Genomic_DNA"/>
</dbReference>
<comment type="function">
    <text evidence="1 10">Role in flagellar biosynthesis.</text>
</comment>